<feature type="domain" description="Peptidase S26" evidence="7">
    <location>
        <begin position="18"/>
        <end position="236"/>
    </location>
</feature>
<organism evidence="8 9">
    <name type="scientific">Sphingomonas rosea</name>
    <dbReference type="NCBI Taxonomy" id="335605"/>
    <lineage>
        <taxon>Bacteria</taxon>
        <taxon>Pseudomonadati</taxon>
        <taxon>Pseudomonadota</taxon>
        <taxon>Alphaproteobacteria</taxon>
        <taxon>Sphingomonadales</taxon>
        <taxon>Sphingomonadaceae</taxon>
        <taxon>Sphingomonas</taxon>
    </lineage>
</organism>
<dbReference type="Pfam" id="PF10502">
    <property type="entry name" value="Peptidase_S26"/>
    <property type="match status" value="1"/>
</dbReference>
<evidence type="ECO:0000313" key="9">
    <source>
        <dbReference type="Proteomes" id="UP001424459"/>
    </source>
</evidence>
<feature type="transmembrane region" description="Helical" evidence="6">
    <location>
        <begin position="21"/>
        <end position="41"/>
    </location>
</feature>
<keyword evidence="5 6" id="KW-0378">Hydrolase</keyword>
<dbReference type="InterPro" id="IPR000223">
    <property type="entry name" value="Pept_S26A_signal_pept_1"/>
</dbReference>
<comment type="similarity">
    <text evidence="2 6">Belongs to the peptidase S26 family.</text>
</comment>
<dbReference type="EMBL" id="BAABBR010000001">
    <property type="protein sequence ID" value="GAA4026811.1"/>
    <property type="molecule type" value="Genomic_DNA"/>
</dbReference>
<keyword evidence="6" id="KW-0645">Protease</keyword>
<evidence type="ECO:0000256" key="6">
    <source>
        <dbReference type="RuleBase" id="RU362042"/>
    </source>
</evidence>
<evidence type="ECO:0000256" key="2">
    <source>
        <dbReference type="ARBA" id="ARBA00009370"/>
    </source>
</evidence>
<dbReference type="Gene3D" id="2.10.109.10">
    <property type="entry name" value="Umud Fragment, subunit A"/>
    <property type="match status" value="1"/>
</dbReference>
<protein>
    <recommendedName>
        <fullName evidence="4 6">Signal peptidase I</fullName>
        <ecNumber evidence="3 6">3.4.21.89</ecNumber>
    </recommendedName>
</protein>
<dbReference type="EC" id="3.4.21.89" evidence="3 6"/>
<dbReference type="SUPFAM" id="SSF51306">
    <property type="entry name" value="LexA/Signal peptidase"/>
    <property type="match status" value="1"/>
</dbReference>
<keyword evidence="6" id="KW-1133">Transmembrane helix</keyword>
<keyword evidence="6" id="KW-0812">Transmembrane</keyword>
<evidence type="ECO:0000259" key="7">
    <source>
        <dbReference type="Pfam" id="PF10502"/>
    </source>
</evidence>
<name>A0ABP7TJ59_9SPHN</name>
<sequence length="263" mass="28531">MAIVETTDTKKKPSGGLGKSLLWLLLFAWVLRSLIVAPFSIPSGSMLPGLYIGDYLMVAKWPYGYGRASFLFGFPPISGKVFERLPERGDVTVFQGPEGNDVIKRVIGLPGDTVATVDGQVVLNGRPVPRQAVAPVAIPVTPNSPCRSVTPNEVGGNCLFKAWRETLPGGRSYVVLDQTDNPIVDDFSPVKVPAGSVFVMGDNRDDSADSRIPPSLGGMGFVPTERLVGRALVTFWSTDGTAQWLLPWTWFSAARFDRIGQRH</sequence>
<dbReference type="NCBIfam" id="TIGR02227">
    <property type="entry name" value="sigpep_I_bact"/>
    <property type="match status" value="1"/>
</dbReference>
<dbReference type="RefSeq" id="WP_344695074.1">
    <property type="nucleotide sequence ID" value="NZ_BAABBR010000001.1"/>
</dbReference>
<evidence type="ECO:0000256" key="3">
    <source>
        <dbReference type="ARBA" id="ARBA00013208"/>
    </source>
</evidence>
<dbReference type="InterPro" id="IPR019758">
    <property type="entry name" value="Pept_S26A_signal_pept_1_CS"/>
</dbReference>
<dbReference type="PROSITE" id="PS00761">
    <property type="entry name" value="SPASE_I_3"/>
    <property type="match status" value="1"/>
</dbReference>
<dbReference type="PRINTS" id="PR00727">
    <property type="entry name" value="LEADERPTASE"/>
</dbReference>
<comment type="caution">
    <text evidence="8">The sequence shown here is derived from an EMBL/GenBank/DDBJ whole genome shotgun (WGS) entry which is preliminary data.</text>
</comment>
<evidence type="ECO:0000256" key="1">
    <source>
        <dbReference type="ARBA" id="ARBA00000677"/>
    </source>
</evidence>
<dbReference type="Proteomes" id="UP001424459">
    <property type="component" value="Unassembled WGS sequence"/>
</dbReference>
<reference evidence="9" key="1">
    <citation type="journal article" date="2019" name="Int. J. Syst. Evol. Microbiol.">
        <title>The Global Catalogue of Microorganisms (GCM) 10K type strain sequencing project: providing services to taxonomists for standard genome sequencing and annotation.</title>
        <authorList>
            <consortium name="The Broad Institute Genomics Platform"/>
            <consortium name="The Broad Institute Genome Sequencing Center for Infectious Disease"/>
            <person name="Wu L."/>
            <person name="Ma J."/>
        </authorList>
    </citation>
    <scope>NUCLEOTIDE SEQUENCE [LARGE SCALE GENOMIC DNA]</scope>
    <source>
        <strain evidence="9">JCM 17564</strain>
    </source>
</reference>
<keyword evidence="9" id="KW-1185">Reference proteome</keyword>
<comment type="subcellular location">
    <subcellularLocation>
        <location evidence="6">Membrane</location>
        <topology evidence="6">Single-pass type II membrane protein</topology>
    </subcellularLocation>
</comment>
<dbReference type="InterPro" id="IPR036286">
    <property type="entry name" value="LexA/Signal_pep-like_sf"/>
</dbReference>
<proteinExistence type="inferred from homology"/>
<evidence type="ECO:0000313" key="8">
    <source>
        <dbReference type="EMBL" id="GAA4026811.1"/>
    </source>
</evidence>
<dbReference type="PANTHER" id="PTHR43390">
    <property type="entry name" value="SIGNAL PEPTIDASE I"/>
    <property type="match status" value="1"/>
</dbReference>
<evidence type="ECO:0000256" key="4">
    <source>
        <dbReference type="ARBA" id="ARBA00019232"/>
    </source>
</evidence>
<dbReference type="PANTHER" id="PTHR43390:SF1">
    <property type="entry name" value="CHLOROPLAST PROCESSING PEPTIDASE"/>
    <property type="match status" value="1"/>
</dbReference>
<dbReference type="CDD" id="cd06530">
    <property type="entry name" value="S26_SPase_I"/>
    <property type="match status" value="1"/>
</dbReference>
<evidence type="ECO:0000256" key="5">
    <source>
        <dbReference type="ARBA" id="ARBA00022801"/>
    </source>
</evidence>
<keyword evidence="6" id="KW-0472">Membrane</keyword>
<accession>A0ABP7TJ59</accession>
<gene>
    <name evidence="8" type="primary">lepB_1</name>
    <name evidence="8" type="ORF">GCM10022281_01790</name>
</gene>
<dbReference type="InterPro" id="IPR019533">
    <property type="entry name" value="Peptidase_S26"/>
</dbReference>
<comment type="catalytic activity">
    <reaction evidence="1 6">
        <text>Cleavage of hydrophobic, N-terminal signal or leader sequences from secreted and periplasmic proteins.</text>
        <dbReference type="EC" id="3.4.21.89"/>
    </reaction>
</comment>